<organism evidence="14 15">
    <name type="scientific">Ictalurus punctatus</name>
    <name type="common">Channel catfish</name>
    <name type="synonym">Silurus punctatus</name>
    <dbReference type="NCBI Taxonomy" id="7998"/>
    <lineage>
        <taxon>Eukaryota</taxon>
        <taxon>Metazoa</taxon>
        <taxon>Chordata</taxon>
        <taxon>Craniata</taxon>
        <taxon>Vertebrata</taxon>
        <taxon>Euteleostomi</taxon>
        <taxon>Actinopterygii</taxon>
        <taxon>Neopterygii</taxon>
        <taxon>Teleostei</taxon>
        <taxon>Ostariophysi</taxon>
        <taxon>Siluriformes</taxon>
        <taxon>Ictaluridae</taxon>
        <taxon>Ictalurus</taxon>
    </lineage>
</organism>
<evidence type="ECO:0000256" key="3">
    <source>
        <dbReference type="ARBA" id="ARBA00022454"/>
    </source>
</evidence>
<comment type="catalytic activity">
    <reaction evidence="10 11">
        <text>a 5-hydroxymethyl-2'-deoxycytidine in DNA + 2-oxoglutarate + O2 = a 5-formyl-2'-deoxycytidine in DNA + succinate + CO2 + H2O</text>
        <dbReference type="Rhea" id="RHEA:53828"/>
        <dbReference type="Rhea" id="RHEA-COMP:13315"/>
        <dbReference type="Rhea" id="RHEA-COMP:13656"/>
        <dbReference type="ChEBI" id="CHEBI:15377"/>
        <dbReference type="ChEBI" id="CHEBI:15379"/>
        <dbReference type="ChEBI" id="CHEBI:16526"/>
        <dbReference type="ChEBI" id="CHEBI:16810"/>
        <dbReference type="ChEBI" id="CHEBI:30031"/>
        <dbReference type="ChEBI" id="CHEBI:136731"/>
        <dbReference type="ChEBI" id="CHEBI:137731"/>
        <dbReference type="EC" id="1.14.11.80"/>
    </reaction>
</comment>
<dbReference type="OMA" id="QQPNNHC"/>
<comment type="catalytic activity">
    <reaction evidence="11">
        <text>a 5-methyl-2'-deoxycytidine in DNA + 2-oxoglutarate + O2 = a 5-hydroxymethyl-2'-deoxycytidine in DNA + succinate + CO2</text>
        <dbReference type="Rhea" id="RHEA:52636"/>
        <dbReference type="Rhea" id="RHEA-COMP:11370"/>
        <dbReference type="Rhea" id="RHEA-COMP:13315"/>
        <dbReference type="ChEBI" id="CHEBI:15379"/>
        <dbReference type="ChEBI" id="CHEBI:16526"/>
        <dbReference type="ChEBI" id="CHEBI:16810"/>
        <dbReference type="ChEBI" id="CHEBI:30031"/>
        <dbReference type="ChEBI" id="CHEBI:85454"/>
        <dbReference type="ChEBI" id="CHEBI:136731"/>
        <dbReference type="EC" id="1.14.11.80"/>
    </reaction>
</comment>
<dbReference type="STRING" id="7998.ENSIPUP00000002768"/>
<comment type="subcellular location">
    <subcellularLocation>
        <location evidence="1">Chromosome</location>
    </subcellularLocation>
</comment>
<dbReference type="GO" id="GO:0070579">
    <property type="term" value="F:DNA 5-methylcytosine dioxygenase activity"/>
    <property type="evidence" value="ECO:0007669"/>
    <property type="project" value="UniProtKB-UniRule"/>
</dbReference>
<dbReference type="PANTHER" id="PTHR23358">
    <property type="entry name" value="METHYLCYTOSINE DIOXYGENASE TET"/>
    <property type="match status" value="1"/>
</dbReference>
<name>A0A2D0QPJ8_ICTPU</name>
<dbReference type="InterPro" id="IPR046942">
    <property type="entry name" value="TET_oxygenase"/>
</dbReference>
<dbReference type="Pfam" id="PF12851">
    <property type="entry name" value="Tet_JBP"/>
    <property type="match status" value="1"/>
</dbReference>
<evidence type="ECO:0000313" key="15">
    <source>
        <dbReference type="RefSeq" id="XP_017320393.1"/>
    </source>
</evidence>
<feature type="region of interest" description="Disordered" evidence="12">
    <location>
        <begin position="876"/>
        <end position="895"/>
    </location>
</feature>
<evidence type="ECO:0000256" key="8">
    <source>
        <dbReference type="ARBA" id="ARBA00023004"/>
    </source>
</evidence>
<dbReference type="GO" id="GO:0005694">
    <property type="term" value="C:chromosome"/>
    <property type="evidence" value="ECO:0007669"/>
    <property type="project" value="UniProtKB-SubCell"/>
</dbReference>
<feature type="compositionally biased region" description="Polar residues" evidence="12">
    <location>
        <begin position="607"/>
        <end position="633"/>
    </location>
</feature>
<evidence type="ECO:0000256" key="9">
    <source>
        <dbReference type="ARBA" id="ARBA00047840"/>
    </source>
</evidence>
<dbReference type="GO" id="GO:0005634">
    <property type="term" value="C:nucleus"/>
    <property type="evidence" value="ECO:0007669"/>
    <property type="project" value="UniProtKB-UniRule"/>
</dbReference>
<protein>
    <recommendedName>
        <fullName evidence="11">Methylcytosine dioxygenase TET</fullName>
        <ecNumber evidence="11">1.14.11.80</ecNumber>
    </recommendedName>
</protein>
<comment type="cofactor">
    <cofactor evidence="11">
        <name>Zn(2+)</name>
        <dbReference type="ChEBI" id="CHEBI:29105"/>
    </cofactor>
    <text evidence="11">The zinc ions have a structural role.</text>
</comment>
<feature type="compositionally biased region" description="Low complexity" evidence="12">
    <location>
        <begin position="1332"/>
        <end position="1353"/>
    </location>
</feature>
<dbReference type="GO" id="GO:0141166">
    <property type="term" value="P:chromosomal 5-methylcytosine DNA demethylation pathway"/>
    <property type="evidence" value="ECO:0007669"/>
    <property type="project" value="UniProtKB-UniRule"/>
</dbReference>
<keyword evidence="4 11" id="KW-0479">Metal-binding</keyword>
<keyword evidence="3" id="KW-0158">Chromosome</keyword>
<reference evidence="14" key="1">
    <citation type="journal article" date="2016" name="Nat. Commun.">
        <title>The channel catfish genome sequence provides insights into the evolution of scale formation in teleosts.</title>
        <authorList>
            <person name="Liu Z."/>
            <person name="Liu S."/>
            <person name="Yao J."/>
            <person name="Bao L."/>
            <person name="Zhang J."/>
            <person name="Li Y."/>
            <person name="Jiang C."/>
            <person name="Sun L."/>
            <person name="Wang R."/>
            <person name="Zhang Y."/>
            <person name="Zhou T."/>
            <person name="Zeng Q."/>
            <person name="Fu Q."/>
            <person name="Gao S."/>
            <person name="Li N."/>
            <person name="Koren S."/>
            <person name="Jiang Y."/>
            <person name="Zimin A."/>
            <person name="Xu P."/>
            <person name="Phillippy A.M."/>
            <person name="Geng X."/>
            <person name="Song L."/>
            <person name="Sun F."/>
            <person name="Li C."/>
            <person name="Wang X."/>
            <person name="Chen A."/>
            <person name="Jin Y."/>
            <person name="Yuan Z."/>
            <person name="Yang Y."/>
            <person name="Tan S."/>
            <person name="Peatman E."/>
            <person name="Lu J."/>
            <person name="Qin Z."/>
            <person name="Dunham R."/>
            <person name="Li Z."/>
            <person name="Sonstegard T."/>
            <person name="Feng J."/>
            <person name="Danzmann R.G."/>
            <person name="Schroeder S."/>
            <person name="Scheffler B."/>
            <person name="Duke M.V."/>
            <person name="Ballard L."/>
            <person name="Kucuktas H."/>
            <person name="Kaltenboeck L."/>
            <person name="Liu H."/>
            <person name="Armbruster J."/>
            <person name="Xie Y."/>
            <person name="Kirby M.L."/>
            <person name="Tian Y."/>
            <person name="Flanagan M.E."/>
            <person name="Mu W."/>
            <person name="Waldbieser G.C."/>
        </authorList>
    </citation>
    <scope>NUCLEOTIDE SEQUENCE [LARGE SCALE GENOMIC DNA]</scope>
    <source>
        <strain evidence="14">SDA103</strain>
    </source>
</reference>
<feature type="compositionally biased region" description="Polar residues" evidence="12">
    <location>
        <begin position="19"/>
        <end position="45"/>
    </location>
</feature>
<feature type="domain" description="Methylcytosine dioxygenase TET1-3 oxygenase" evidence="13">
    <location>
        <begin position="1085"/>
        <end position="1675"/>
    </location>
</feature>
<dbReference type="EC" id="1.14.11.80" evidence="11"/>
<dbReference type="InterPro" id="IPR040175">
    <property type="entry name" value="TET1/2/3"/>
</dbReference>
<accession>A0A2D0QPJ8</accession>
<evidence type="ECO:0000256" key="6">
    <source>
        <dbReference type="ARBA" id="ARBA00022964"/>
    </source>
</evidence>
<feature type="region of interest" description="Disordered" evidence="12">
    <location>
        <begin position="1695"/>
        <end position="1734"/>
    </location>
</feature>
<gene>
    <name evidence="15" type="primary">tet2</name>
</gene>
<feature type="region of interest" description="Disordered" evidence="12">
    <location>
        <begin position="436"/>
        <end position="460"/>
    </location>
</feature>
<dbReference type="GeneID" id="108263772"/>
<dbReference type="InterPro" id="IPR024779">
    <property type="entry name" value="2OGFeDO_JBP1/TET_oxygenase_dom"/>
</dbReference>
<comment type="similarity">
    <text evidence="2 11">Belongs to the TET family.</text>
</comment>
<feature type="region of interest" description="Disordered" evidence="12">
    <location>
        <begin position="607"/>
        <end position="652"/>
    </location>
</feature>
<keyword evidence="7 11" id="KW-0560">Oxidoreductase</keyword>
<feature type="region of interest" description="Disordered" evidence="12">
    <location>
        <begin position="1253"/>
        <end position="1310"/>
    </location>
</feature>
<comment type="function">
    <text evidence="11">Dioxygenase that catalyzes the conversion of the modified genomic base 5-methylcytosine (5mC) into 5-hydroxymethylcytosine (5hmC) and plays a key role in epigenetic chromatin reprogramming during embryonic development.</text>
</comment>
<feature type="compositionally biased region" description="Polar residues" evidence="12">
    <location>
        <begin position="1275"/>
        <end position="1306"/>
    </location>
</feature>
<evidence type="ECO:0000256" key="4">
    <source>
        <dbReference type="ARBA" id="ARBA00022723"/>
    </source>
</evidence>
<comment type="catalytic activity">
    <reaction evidence="9 11">
        <text>a 5-formyl-2'-deoxycytidine in DNA + 2-oxoglutarate + O2 = a 5-carboxyl-2'-deoxycytidine in DNA + succinate + CO2 + H(+)</text>
        <dbReference type="Rhea" id="RHEA:53832"/>
        <dbReference type="Rhea" id="RHEA-COMP:13656"/>
        <dbReference type="Rhea" id="RHEA-COMP:13657"/>
        <dbReference type="ChEBI" id="CHEBI:15378"/>
        <dbReference type="ChEBI" id="CHEBI:15379"/>
        <dbReference type="ChEBI" id="CHEBI:16526"/>
        <dbReference type="ChEBI" id="CHEBI:16810"/>
        <dbReference type="ChEBI" id="CHEBI:30031"/>
        <dbReference type="ChEBI" id="CHEBI:137731"/>
        <dbReference type="ChEBI" id="CHEBI:137732"/>
        <dbReference type="EC" id="1.14.11.80"/>
    </reaction>
</comment>
<feature type="compositionally biased region" description="Basic and acidic residues" evidence="12">
    <location>
        <begin position="1695"/>
        <end position="1707"/>
    </location>
</feature>
<evidence type="ECO:0000259" key="13">
    <source>
        <dbReference type="SMART" id="SM01333"/>
    </source>
</evidence>
<dbReference type="GO" id="GO:0040029">
    <property type="term" value="P:epigenetic regulation of gene expression"/>
    <property type="evidence" value="ECO:0007669"/>
    <property type="project" value="InterPro"/>
</dbReference>
<evidence type="ECO:0000256" key="2">
    <source>
        <dbReference type="ARBA" id="ARBA00007502"/>
    </source>
</evidence>
<feature type="region of interest" description="Disordered" evidence="12">
    <location>
        <begin position="1"/>
        <end position="45"/>
    </location>
</feature>
<keyword evidence="14" id="KW-1185">Reference proteome</keyword>
<evidence type="ECO:0000256" key="11">
    <source>
        <dbReference type="RuleBase" id="RU367064"/>
    </source>
</evidence>
<feature type="compositionally biased region" description="Polar residues" evidence="12">
    <location>
        <begin position="440"/>
        <end position="458"/>
    </location>
</feature>
<feature type="compositionally biased region" description="Polar residues" evidence="12">
    <location>
        <begin position="1373"/>
        <end position="1382"/>
    </location>
</feature>
<evidence type="ECO:0000256" key="10">
    <source>
        <dbReference type="ARBA" id="ARBA00049431"/>
    </source>
</evidence>
<dbReference type="GO" id="GO:0008270">
    <property type="term" value="F:zinc ion binding"/>
    <property type="evidence" value="ECO:0007669"/>
    <property type="project" value="UniProtKB-UniRule"/>
</dbReference>
<comment type="cofactor">
    <cofactor evidence="11">
        <name>Fe(2+)</name>
        <dbReference type="ChEBI" id="CHEBI:29033"/>
    </cofactor>
    <text evidence="11">Binds 1 Fe(2+) ion per subunit.</text>
</comment>
<feature type="compositionally biased region" description="Basic and acidic residues" evidence="12">
    <location>
        <begin position="1"/>
        <end position="14"/>
    </location>
</feature>
<dbReference type="SMART" id="SM01333">
    <property type="entry name" value="Tet_JBP"/>
    <property type="match status" value="1"/>
</dbReference>
<evidence type="ECO:0000256" key="5">
    <source>
        <dbReference type="ARBA" id="ARBA00022833"/>
    </source>
</evidence>
<dbReference type="KEGG" id="ipu:108263772"/>
<evidence type="ECO:0000313" key="14">
    <source>
        <dbReference type="Proteomes" id="UP000221080"/>
    </source>
</evidence>
<dbReference type="RefSeq" id="XP_017320393.1">
    <property type="nucleotide sequence ID" value="XM_017464904.3"/>
</dbReference>
<evidence type="ECO:0000256" key="7">
    <source>
        <dbReference type="ARBA" id="ARBA00023002"/>
    </source>
</evidence>
<keyword evidence="6 11" id="KW-0223">Dioxygenase</keyword>
<dbReference type="GO" id="GO:0045944">
    <property type="term" value="P:positive regulation of transcription by RNA polymerase II"/>
    <property type="evidence" value="ECO:0007669"/>
    <property type="project" value="TreeGrafter"/>
</dbReference>
<dbReference type="Proteomes" id="UP000221080">
    <property type="component" value="Chromosome 3"/>
</dbReference>
<reference evidence="15" key="2">
    <citation type="submission" date="2025-08" db="UniProtKB">
        <authorList>
            <consortium name="RefSeq"/>
        </authorList>
    </citation>
    <scope>IDENTIFICATION</scope>
    <source>
        <tissue evidence="15">Blood</tissue>
    </source>
</reference>
<evidence type="ECO:0000256" key="12">
    <source>
        <dbReference type="SAM" id="MobiDB-lite"/>
    </source>
</evidence>
<keyword evidence="5 11" id="KW-0862">Zinc</keyword>
<dbReference type="CTD" id="54790"/>
<feature type="compositionally biased region" description="Polar residues" evidence="12">
    <location>
        <begin position="580"/>
        <end position="593"/>
    </location>
</feature>
<dbReference type="OrthoDB" id="8854879at2759"/>
<feature type="region of interest" description="Disordered" evidence="12">
    <location>
        <begin position="1332"/>
        <end position="1385"/>
    </location>
</feature>
<dbReference type="GO" id="GO:0030099">
    <property type="term" value="P:myeloid cell differentiation"/>
    <property type="evidence" value="ECO:0007669"/>
    <property type="project" value="TreeGrafter"/>
</dbReference>
<keyword evidence="8 11" id="KW-0408">Iron</keyword>
<proteinExistence type="inferred from homology"/>
<evidence type="ECO:0000256" key="1">
    <source>
        <dbReference type="ARBA" id="ARBA00004286"/>
    </source>
</evidence>
<sequence>METEQVRHETEESLIHAQLSATNQVPAKLQNGNQSPDTSPQQLNGDVSWSNFKAMKRHRDDCSSPVTMYDQGLYKINGEVKHALNEQSSVALHQPKKLCVNSETTGPWENNKIDTEGCLDTIPELSKPVPDTGNCNYPNGDIFSLSRNKQMPMPNGATVTPPTVEGPACDLLEKTQSQYYPNHVSTTQGTSNLHDQAISSPSVTSGFPTLAQMPASERLARTPSEVHGSNGFDPEFMVNGYSGNFGTEQKHQSYPLADLPALENQPQSDLGKGPGIASTVSIGDGSQAQNGRECFASSPVGLSMFSKSRQDFSQESYPMPAQAEVAGTFGSFKNSVTNQKPSTLTGQQHLQYGMQQHQSEVSCPADSSAQGNRVSAPPVEIQAALKNQCNELEHKPPLPDQGGNVASDTQMGWIKVNSTPSPTSQHHANQAHIWKGFPPNENTARQSQGDLVNPDTSHSFQIQPSFPQQQESHMQNGYKLPAQPNAAPECHPRTPKAPSDIHTQPNIQLNNVQPQQHANEQFFVPVQQEQLCKNDQNLGHVLPPDFVQRGLSQPHQQYEAHKQQASTIMHHDAQGAKMASQLQNPSQGQVNSQFPNRHTMEAYTQAEISSPTYRQPKTTSKVQNGSNPSTQLTLPFPDQPRPNSQPSPNDMTSVFCFGGGAEMQKQPQRQYTPSLSAQHSLQLVKHMLPRNVDFQHSQYEQMQLQLPDGTHGRQMPAQMFPKAESRDSCFQFQRGPLSSPGSQGDFQRHAALRMHLLQKKERPFCPQSPDKIRPDLQLVKRENDPRFEAPILMPPRQIQHQDRDLTGSMLATVKQEQTSSTCTHSQHKSILATMEQQLQQFQPSPVFERRSLAIKSPNKVKVEMAGGVAVISTNIEGRSEDPCKPPASTPKKEPGLQCFLDSPMKLLDTPIKNLLDTPLKAQYEIAPCHCVEQISEKDEGPYYTHVGAAPNIKGIREMMEKRSGLTGSAIRIEKVVYTGKEGKSTQGCPIAKWVIRRANVDEKLLVVVRERAGHTCETSCIVVVIMIWEGIPTTLADRLYMELSETLTKHGALTNRRCALNEERTCACQGRDPDACGASFSFGCSWSMYYNGCKFARSKIPRKFKLLGDDPKEEEMLEKNFQALATLIAPVYKKMAPEAYNNQVDHEHRAPDCRLGLKEGRPFSGVTACLDFCAHAHRDLHNMAGGSTVVCTLTREDNREIGKIPDDEQLHVLPLYKPSSTDEFGSAEAQLEKTKTGAIQVLSTFRRQVRMLAEPAKSCRQRKLEGKKGGANKSAHPSTPNSKADSTQQAKQHKQSSCDNVGQNTPAAGAHLNHMGASLVPGQNPLAAQIQPQQLNQQSQPSTPLPFSSPTSSANYPRYPGSFPSPSKPPNMFPQSPSSASPYHSPLPVPNSYINGSNSPSPYPGVLTPNTLYSGYQCNGGIAMDNYHPYYSNPKHLDMYRQQRPSLYPDQQFNPQQHYGMNYPPRYGEPGLPVNGYGNCNMRPSMHPMGHYPGYSSNGGPSAQFLDAISRPPLTHPSLDYAAANKCSQFGRYPNPYLAQNHHLFPQNMDPLSMQKPEMSLPGANGFTQVLPSVGREVMNPSQHPGMSLPNGNIPPSMVKQEPGIAMPVPQEEEDVWSDNEHNFLDPEIGGVAVAPSHGSILIECAKRELHATTPLKKPDRTHPTRISLVFYQHKNLNEAKHGLALWEAKMAEKAREKEEDAEKHGTDGTPSKSGGKRVKKEHTEPSEPSEPPCKRFVQMLAERSLSFTTNTYVSSAPYAFTKVTGPYSHFL</sequence>
<dbReference type="PANTHER" id="PTHR23358:SF3">
    <property type="entry name" value="METHYLCYTOSINE DIOXYGENASE TET2"/>
    <property type="match status" value="1"/>
</dbReference>
<feature type="region of interest" description="Disordered" evidence="12">
    <location>
        <begin position="573"/>
        <end position="593"/>
    </location>
</feature>